<name>A0A1G4YL75_9ACTN</name>
<dbReference type="CDD" id="cd03443">
    <property type="entry name" value="PaaI_thioesterase"/>
    <property type="match status" value="1"/>
</dbReference>
<reference evidence="2" key="1">
    <citation type="submission" date="2016-10" db="EMBL/GenBank/DDBJ databases">
        <authorList>
            <person name="Varghese N."/>
            <person name="Submissions S."/>
        </authorList>
    </citation>
    <scope>NUCLEOTIDE SEQUENCE [LARGE SCALE GENOMIC DNA]</scope>
    <source>
        <strain evidence="2">DSM 45722</strain>
    </source>
</reference>
<dbReference type="SUPFAM" id="SSF54637">
    <property type="entry name" value="Thioesterase/thiol ester dehydrase-isomerase"/>
    <property type="match status" value="1"/>
</dbReference>
<dbReference type="EMBL" id="FMUH01000005">
    <property type="protein sequence ID" value="SCX54144.1"/>
    <property type="molecule type" value="Genomic_DNA"/>
</dbReference>
<dbReference type="InterPro" id="IPR027961">
    <property type="entry name" value="DUF4442"/>
</dbReference>
<gene>
    <name evidence="1" type="ORF">SAMN03159343_3018</name>
</gene>
<accession>A0A1G4YL75</accession>
<dbReference type="RefSeq" id="WP_092805760.1">
    <property type="nucleotide sequence ID" value="NZ_FMUH01000005.1"/>
</dbReference>
<dbReference type="STRING" id="1960309.SAMN03159343_3018"/>
<proteinExistence type="predicted"/>
<dbReference type="Proteomes" id="UP000198981">
    <property type="component" value="Unassembled WGS sequence"/>
</dbReference>
<organism evidence="1 2">
    <name type="scientific">Klenkia marina</name>
    <dbReference type="NCBI Taxonomy" id="1960309"/>
    <lineage>
        <taxon>Bacteria</taxon>
        <taxon>Bacillati</taxon>
        <taxon>Actinomycetota</taxon>
        <taxon>Actinomycetes</taxon>
        <taxon>Geodermatophilales</taxon>
        <taxon>Geodermatophilaceae</taxon>
        <taxon>Klenkia</taxon>
    </lineage>
</organism>
<dbReference type="AlphaFoldDB" id="A0A1G4YL75"/>
<dbReference type="OrthoDB" id="793353at2"/>
<keyword evidence="2" id="KW-1185">Reference proteome</keyword>
<sequence>MTGTPTRTPPVLAIYRRLERLPAGHRVFSTAVAWRAPYFRGIRPRFLSLAPGRGEVAMRNRWSVRNHLGTVHAIACCNLVEIAAGVTTEVTVPPGHRWIPTGMDVAYLAKATTDLRAVAVVPDLTDLAADENRDLVVPVDVTDTAGTLVVHADVTMRLSPRSR</sequence>
<dbReference type="Gene3D" id="3.10.129.10">
    <property type="entry name" value="Hotdog Thioesterase"/>
    <property type="match status" value="1"/>
</dbReference>
<dbReference type="InterPro" id="IPR029069">
    <property type="entry name" value="HotDog_dom_sf"/>
</dbReference>
<evidence type="ECO:0000313" key="2">
    <source>
        <dbReference type="Proteomes" id="UP000198981"/>
    </source>
</evidence>
<dbReference type="Pfam" id="PF14539">
    <property type="entry name" value="DUF4442"/>
    <property type="match status" value="1"/>
</dbReference>
<protein>
    <submittedName>
        <fullName evidence="1">Acyl-coenzyme A thioesterase PaaI, contains HGG motif</fullName>
    </submittedName>
</protein>
<evidence type="ECO:0000313" key="1">
    <source>
        <dbReference type="EMBL" id="SCX54144.1"/>
    </source>
</evidence>